<evidence type="ECO:0008006" key="3">
    <source>
        <dbReference type="Google" id="ProtNLM"/>
    </source>
</evidence>
<evidence type="ECO:0000313" key="1">
    <source>
        <dbReference type="EMBL" id="AWY08627.1"/>
    </source>
</evidence>
<keyword evidence="2" id="KW-1185">Reference proteome</keyword>
<name>A0A2Z4QET6_9CAUD</name>
<organism evidence="1 2">
    <name type="scientific">Erwinia phage vB_EamM_Alexandra</name>
    <dbReference type="NCBI Taxonomy" id="2201424"/>
    <lineage>
        <taxon>Viruses</taxon>
        <taxon>Duplodnaviria</taxon>
        <taxon>Heunggongvirae</taxon>
        <taxon>Uroviricota</taxon>
        <taxon>Caudoviricetes</taxon>
        <taxon>Alexandravirus</taxon>
        <taxon>Alexandravirus alexandra</taxon>
    </lineage>
</organism>
<proteinExistence type="predicted"/>
<reference evidence="1 2" key="1">
    <citation type="submission" date="2018-04" db="EMBL/GenBank/DDBJ databases">
        <authorList>
            <person name="Go L.Y."/>
            <person name="Mitchell J.A."/>
        </authorList>
    </citation>
    <scope>NUCLEOTIDE SEQUENCE [LARGE SCALE GENOMIC DNA]</scope>
</reference>
<accession>A0A2Z4QET6</accession>
<evidence type="ECO:0000313" key="2">
    <source>
        <dbReference type="Proteomes" id="UP000251795"/>
    </source>
</evidence>
<sequence length="286" mass="33446">MTNTQLMVIPQLPVPYTDSTEMVDVVEQFEEDTGETLEEILEEVAALELRYGADCERVTKLVDGLNKEHRPIIAEIEILNNQVQALMMEMADSDDLEDQANAEDLKKVMDEAFVEDTEHETQDNEADADQMAEHEQWSKTHLRKKCKAIYKAIARITHPDKCRNLPVDEALRRSKLFLYAKDALDRLDYERLDAIHIELLRKSHEPLNLMQRLLRARERRQILYKKMERLRQSEEWSLYILSLHHGESVASDQYRLSLEQTLAGLRQMLEHMRGVQSGTNHNNHWV</sequence>
<dbReference type="EMBL" id="MH248138">
    <property type="protein sequence ID" value="AWY08627.1"/>
    <property type="molecule type" value="Genomic_DNA"/>
</dbReference>
<protein>
    <recommendedName>
        <fullName evidence="3">J domain-containing protein</fullName>
    </recommendedName>
</protein>
<gene>
    <name evidence="1" type="ORF">Alexandra_164</name>
</gene>
<dbReference type="Proteomes" id="UP000251795">
    <property type="component" value="Segment"/>
</dbReference>